<dbReference type="GO" id="GO:0016020">
    <property type="term" value="C:membrane"/>
    <property type="evidence" value="ECO:0007669"/>
    <property type="project" value="UniProtKB-SubCell"/>
</dbReference>
<dbReference type="InterPro" id="IPR036513">
    <property type="entry name" value="STAS_dom_sf"/>
</dbReference>
<evidence type="ECO:0000256" key="5">
    <source>
        <dbReference type="SAM" id="Phobius"/>
    </source>
</evidence>
<dbReference type="Gene3D" id="3.30.750.24">
    <property type="entry name" value="STAS domain"/>
    <property type="match status" value="1"/>
</dbReference>
<dbReference type="AlphaFoldDB" id="B4HHL6"/>
<keyword evidence="8" id="KW-1185">Reference proteome</keyword>
<dbReference type="FunFam" id="3.30.750.24:FF:000028">
    <property type="entry name" value="Sulfate transporter, putative"/>
    <property type="match status" value="1"/>
</dbReference>
<dbReference type="InterPro" id="IPR001902">
    <property type="entry name" value="SLC26A/SulP_fam"/>
</dbReference>
<dbReference type="HOGENOM" id="CLU_003182_12_2_1"/>
<dbReference type="OMA" id="CCLMGYL"/>
<dbReference type="Proteomes" id="UP000001292">
    <property type="component" value="Unassembled WGS sequence"/>
</dbReference>
<dbReference type="Pfam" id="PF00916">
    <property type="entry name" value="Sulfate_transp"/>
    <property type="match status" value="1"/>
</dbReference>
<dbReference type="SUPFAM" id="SSF52091">
    <property type="entry name" value="SpoIIaa-like"/>
    <property type="match status" value="1"/>
</dbReference>
<keyword evidence="3 5" id="KW-1133">Transmembrane helix</keyword>
<dbReference type="PhylomeDB" id="B4HHL6"/>
<sequence>MKSNPASDHVYFNDGFKCSTISISTNLTEPNGSSNSVGSQGSRNLSVITEDGKKVKPSVSTLDCTRSWLQDCQRRTFNRKTLHKRLPILGWLPKYNSQDAVGDLVAGITVGLTVIPQALAYAGIAGLPVAYGLYASFVGCFVYIFLGSCKDVPMGPSAIVALLTYQAAQGSWQKSVLLCLLSGIVELLMGLFGLGFLIDFVSGPVSSGFTSAVSLIILTSQIQSVLGITAKGNTFVEIWTQVFHNIEHTREGDTVLGLTCIVILLLMRSLSSCRIGPADEKECSSFQRAVNKILWIVGTARNAILLPPTSLTANETSNGVAEGFVEMVHSMGSGLVVIPLISLMENIAICKAFANGKPVDASQELIAIGTANIFNSFVQAFPGTGALSRGAVNNASGVRTPLSNIYSGGLVMIALLFLTPYFYFIPRPTLAAIIISAVVFMIEVKVVKPMWRSKKSDLVPGVGTFVACLVLPLEWGILIGVGLNVIFILYHAARPKLTTELLTTQLGVEYSMITPDRCLIFPSVDYVRNLVNKQSIRQNVPVVIDASHVYGADFTTATVIDSLISDFNQRGQLLFFYNLKPSICSIFEHVSAAQFVVYYQEQQLDELLKERNYVQKRLETA</sequence>
<dbReference type="GO" id="GO:0055085">
    <property type="term" value="P:transmembrane transport"/>
    <property type="evidence" value="ECO:0007669"/>
    <property type="project" value="InterPro"/>
</dbReference>
<evidence type="ECO:0000256" key="1">
    <source>
        <dbReference type="ARBA" id="ARBA00004141"/>
    </source>
</evidence>
<gene>
    <name evidence="7" type="primary">Dsec\GM26633</name>
    <name evidence="7" type="ORF">Dsec_GM26633</name>
</gene>
<feature type="transmembrane region" description="Helical" evidence="5">
    <location>
        <begin position="459"/>
        <end position="490"/>
    </location>
</feature>
<evidence type="ECO:0000256" key="4">
    <source>
        <dbReference type="ARBA" id="ARBA00023136"/>
    </source>
</evidence>
<feature type="transmembrane region" description="Helical" evidence="5">
    <location>
        <begin position="104"/>
        <end position="123"/>
    </location>
</feature>
<proteinExistence type="predicted"/>
<organism evidence="8">
    <name type="scientific">Drosophila sechellia</name>
    <name type="common">Fruit fly</name>
    <dbReference type="NCBI Taxonomy" id="7238"/>
    <lineage>
        <taxon>Eukaryota</taxon>
        <taxon>Metazoa</taxon>
        <taxon>Ecdysozoa</taxon>
        <taxon>Arthropoda</taxon>
        <taxon>Hexapoda</taxon>
        <taxon>Insecta</taxon>
        <taxon>Pterygota</taxon>
        <taxon>Neoptera</taxon>
        <taxon>Endopterygota</taxon>
        <taxon>Diptera</taxon>
        <taxon>Brachycera</taxon>
        <taxon>Muscomorpha</taxon>
        <taxon>Ephydroidea</taxon>
        <taxon>Drosophilidae</taxon>
        <taxon>Drosophila</taxon>
        <taxon>Sophophora</taxon>
    </lineage>
</organism>
<keyword evidence="4 5" id="KW-0472">Membrane</keyword>
<name>B4HHL6_DROSE</name>
<dbReference type="EMBL" id="CH480815">
    <property type="protein sequence ID" value="EDW43558.1"/>
    <property type="molecule type" value="Genomic_DNA"/>
</dbReference>
<evidence type="ECO:0000256" key="3">
    <source>
        <dbReference type="ARBA" id="ARBA00022989"/>
    </source>
</evidence>
<protein>
    <submittedName>
        <fullName evidence="7">GM26633</fullName>
    </submittedName>
</protein>
<evidence type="ECO:0000313" key="8">
    <source>
        <dbReference type="Proteomes" id="UP000001292"/>
    </source>
</evidence>
<reference evidence="7 8" key="1">
    <citation type="journal article" date="2007" name="Nature">
        <title>Evolution of genes and genomes on the Drosophila phylogeny.</title>
        <authorList>
            <consortium name="Drosophila 12 Genomes Consortium"/>
            <person name="Clark A.G."/>
            <person name="Eisen M.B."/>
            <person name="Smith D.R."/>
            <person name="Bergman C.M."/>
            <person name="Oliver B."/>
            <person name="Markow T.A."/>
            <person name="Kaufman T.C."/>
            <person name="Kellis M."/>
            <person name="Gelbart W."/>
            <person name="Iyer V.N."/>
            <person name="Pollard D.A."/>
            <person name="Sackton T.B."/>
            <person name="Larracuente A.M."/>
            <person name="Singh N.D."/>
            <person name="Abad J.P."/>
            <person name="Abt D.N."/>
            <person name="Adryan B."/>
            <person name="Aguade M."/>
            <person name="Akashi H."/>
            <person name="Anderson W.W."/>
            <person name="Aquadro C.F."/>
            <person name="Ardell D.H."/>
            <person name="Arguello R."/>
            <person name="Artieri C.G."/>
            <person name="Barbash D.A."/>
            <person name="Barker D."/>
            <person name="Barsanti P."/>
            <person name="Batterham P."/>
            <person name="Batzoglou S."/>
            <person name="Begun D."/>
            <person name="Bhutkar A."/>
            <person name="Blanco E."/>
            <person name="Bosak S.A."/>
            <person name="Bradley R.K."/>
            <person name="Brand A.D."/>
            <person name="Brent M.R."/>
            <person name="Brooks A.N."/>
            <person name="Brown R.H."/>
            <person name="Butlin R.K."/>
            <person name="Caggese C."/>
            <person name="Calvi B.R."/>
            <person name="Bernardo de Carvalho A."/>
            <person name="Caspi A."/>
            <person name="Castrezana S."/>
            <person name="Celniker S.E."/>
            <person name="Chang J.L."/>
            <person name="Chapple C."/>
            <person name="Chatterji S."/>
            <person name="Chinwalla A."/>
            <person name="Civetta A."/>
            <person name="Clifton S.W."/>
            <person name="Comeron J.M."/>
            <person name="Costello J.C."/>
            <person name="Coyne J.A."/>
            <person name="Daub J."/>
            <person name="David R.G."/>
            <person name="Delcher A.L."/>
            <person name="Delehaunty K."/>
            <person name="Do C.B."/>
            <person name="Ebling H."/>
            <person name="Edwards K."/>
            <person name="Eickbush T."/>
            <person name="Evans J.D."/>
            <person name="Filipski A."/>
            <person name="Findeiss S."/>
            <person name="Freyhult E."/>
            <person name="Fulton L."/>
            <person name="Fulton R."/>
            <person name="Garcia A.C."/>
            <person name="Gardiner A."/>
            <person name="Garfield D.A."/>
            <person name="Garvin B.E."/>
            <person name="Gibson G."/>
            <person name="Gilbert D."/>
            <person name="Gnerre S."/>
            <person name="Godfrey J."/>
            <person name="Good R."/>
            <person name="Gotea V."/>
            <person name="Gravely B."/>
            <person name="Greenberg A.J."/>
            <person name="Griffiths-Jones S."/>
            <person name="Gross S."/>
            <person name="Guigo R."/>
            <person name="Gustafson E.A."/>
            <person name="Haerty W."/>
            <person name="Hahn M.W."/>
            <person name="Halligan D.L."/>
            <person name="Halpern A.L."/>
            <person name="Halter G.M."/>
            <person name="Han M.V."/>
            <person name="Heger A."/>
            <person name="Hillier L."/>
            <person name="Hinrichs A.S."/>
            <person name="Holmes I."/>
            <person name="Hoskins R.A."/>
            <person name="Hubisz M.J."/>
            <person name="Hultmark D."/>
            <person name="Huntley M.A."/>
            <person name="Jaffe D.B."/>
            <person name="Jagadeeshan S."/>
            <person name="Jeck W.R."/>
            <person name="Johnson J."/>
            <person name="Jones C.D."/>
            <person name="Jordan W.C."/>
            <person name="Karpen G.H."/>
            <person name="Kataoka E."/>
            <person name="Keightley P.D."/>
            <person name="Kheradpour P."/>
            <person name="Kirkness E.F."/>
            <person name="Koerich L.B."/>
            <person name="Kristiansen K."/>
            <person name="Kudrna D."/>
            <person name="Kulathinal R.J."/>
            <person name="Kumar S."/>
            <person name="Kwok R."/>
            <person name="Lander E."/>
            <person name="Langley C.H."/>
            <person name="Lapoint R."/>
            <person name="Lazzaro B.P."/>
            <person name="Lee S.J."/>
            <person name="Levesque L."/>
            <person name="Li R."/>
            <person name="Lin C.F."/>
            <person name="Lin M.F."/>
            <person name="Lindblad-Toh K."/>
            <person name="Llopart A."/>
            <person name="Long M."/>
            <person name="Low L."/>
            <person name="Lozovsky E."/>
            <person name="Lu J."/>
            <person name="Luo M."/>
            <person name="Machado C.A."/>
            <person name="Makalowski W."/>
            <person name="Marzo M."/>
            <person name="Matsuda M."/>
            <person name="Matzkin L."/>
            <person name="McAllister B."/>
            <person name="McBride C.S."/>
            <person name="McKernan B."/>
            <person name="McKernan K."/>
            <person name="Mendez-Lago M."/>
            <person name="Minx P."/>
            <person name="Mollenhauer M.U."/>
            <person name="Montooth K."/>
            <person name="Mount S.M."/>
            <person name="Mu X."/>
            <person name="Myers E."/>
            <person name="Negre B."/>
            <person name="Newfeld S."/>
            <person name="Nielsen R."/>
            <person name="Noor M.A."/>
            <person name="O'Grady P."/>
            <person name="Pachter L."/>
            <person name="Papaceit M."/>
            <person name="Parisi M.J."/>
            <person name="Parisi M."/>
            <person name="Parts L."/>
            <person name="Pedersen J.S."/>
            <person name="Pesole G."/>
            <person name="Phillippy A.M."/>
            <person name="Ponting C.P."/>
            <person name="Pop M."/>
            <person name="Porcelli D."/>
            <person name="Powell J.R."/>
            <person name="Prohaska S."/>
            <person name="Pruitt K."/>
            <person name="Puig M."/>
            <person name="Quesneville H."/>
            <person name="Ram K.R."/>
            <person name="Rand D."/>
            <person name="Rasmussen M.D."/>
            <person name="Reed L.K."/>
            <person name="Reenan R."/>
            <person name="Reily A."/>
            <person name="Remington K.A."/>
            <person name="Rieger T.T."/>
            <person name="Ritchie M.G."/>
            <person name="Robin C."/>
            <person name="Rogers Y.H."/>
            <person name="Rohde C."/>
            <person name="Rozas J."/>
            <person name="Rubenfield M.J."/>
            <person name="Ruiz A."/>
            <person name="Russo S."/>
            <person name="Salzberg S.L."/>
            <person name="Sanchez-Gracia A."/>
            <person name="Saranga D.J."/>
            <person name="Sato H."/>
            <person name="Schaeffer S.W."/>
            <person name="Schatz M.C."/>
            <person name="Schlenke T."/>
            <person name="Schwartz R."/>
            <person name="Segarra C."/>
            <person name="Singh R.S."/>
            <person name="Sirot L."/>
            <person name="Sirota M."/>
            <person name="Sisneros N.B."/>
            <person name="Smith C.D."/>
            <person name="Smith T.F."/>
            <person name="Spieth J."/>
            <person name="Stage D.E."/>
            <person name="Stark A."/>
            <person name="Stephan W."/>
            <person name="Strausberg R.L."/>
            <person name="Strempel S."/>
            <person name="Sturgill D."/>
            <person name="Sutton G."/>
            <person name="Sutton G.G."/>
            <person name="Tao W."/>
            <person name="Teichmann S."/>
            <person name="Tobari Y.N."/>
            <person name="Tomimura Y."/>
            <person name="Tsolas J.M."/>
            <person name="Valente V.L."/>
            <person name="Venter E."/>
            <person name="Venter J.C."/>
            <person name="Vicario S."/>
            <person name="Vieira F.G."/>
            <person name="Vilella A.J."/>
            <person name="Villasante A."/>
            <person name="Walenz B."/>
            <person name="Wang J."/>
            <person name="Wasserman M."/>
            <person name="Watts T."/>
            <person name="Wilson D."/>
            <person name="Wilson R.K."/>
            <person name="Wing R.A."/>
            <person name="Wolfner M.F."/>
            <person name="Wong A."/>
            <person name="Wong G.K."/>
            <person name="Wu C.I."/>
            <person name="Wu G."/>
            <person name="Yamamoto D."/>
            <person name="Yang H.P."/>
            <person name="Yang S.P."/>
            <person name="Yorke J.A."/>
            <person name="Yoshida K."/>
            <person name="Zdobnov E."/>
            <person name="Zhang P."/>
            <person name="Zhang Y."/>
            <person name="Zimin A.V."/>
            <person name="Baldwin J."/>
            <person name="Abdouelleil A."/>
            <person name="Abdulkadir J."/>
            <person name="Abebe A."/>
            <person name="Abera B."/>
            <person name="Abreu J."/>
            <person name="Acer S.C."/>
            <person name="Aftuck L."/>
            <person name="Alexander A."/>
            <person name="An P."/>
            <person name="Anderson E."/>
            <person name="Anderson S."/>
            <person name="Arachi H."/>
            <person name="Azer M."/>
            <person name="Bachantsang P."/>
            <person name="Barry A."/>
            <person name="Bayul T."/>
            <person name="Berlin A."/>
            <person name="Bessette D."/>
            <person name="Bloom T."/>
            <person name="Blye J."/>
            <person name="Boguslavskiy L."/>
            <person name="Bonnet C."/>
            <person name="Boukhgalter B."/>
            <person name="Bourzgui I."/>
            <person name="Brown A."/>
            <person name="Cahill P."/>
            <person name="Channer S."/>
            <person name="Cheshatsang Y."/>
            <person name="Chuda L."/>
            <person name="Citroen M."/>
            <person name="Collymore A."/>
            <person name="Cooke P."/>
            <person name="Costello M."/>
            <person name="D'Aco K."/>
            <person name="Daza R."/>
            <person name="De Haan G."/>
            <person name="DeGray S."/>
            <person name="DeMaso C."/>
            <person name="Dhargay N."/>
            <person name="Dooley K."/>
            <person name="Dooley E."/>
            <person name="Doricent M."/>
            <person name="Dorje P."/>
            <person name="Dorjee K."/>
            <person name="Dupes A."/>
            <person name="Elong R."/>
            <person name="Falk J."/>
            <person name="Farina A."/>
            <person name="Faro S."/>
            <person name="Ferguson D."/>
            <person name="Fisher S."/>
            <person name="Foley C.D."/>
            <person name="Franke A."/>
            <person name="Friedrich D."/>
            <person name="Gadbois L."/>
            <person name="Gearin G."/>
            <person name="Gearin C.R."/>
            <person name="Giannoukos G."/>
            <person name="Goode T."/>
            <person name="Graham J."/>
            <person name="Grandbois E."/>
            <person name="Grewal S."/>
            <person name="Gyaltsen K."/>
            <person name="Hafez N."/>
            <person name="Hagos B."/>
            <person name="Hall J."/>
            <person name="Henson C."/>
            <person name="Hollinger A."/>
            <person name="Honan T."/>
            <person name="Huard M.D."/>
            <person name="Hughes L."/>
            <person name="Hurhula B."/>
            <person name="Husby M.E."/>
            <person name="Kamat A."/>
            <person name="Kanga B."/>
            <person name="Kashin S."/>
            <person name="Khazanovich D."/>
            <person name="Kisner P."/>
            <person name="Lance K."/>
            <person name="Lara M."/>
            <person name="Lee W."/>
            <person name="Lennon N."/>
            <person name="Letendre F."/>
            <person name="LeVine R."/>
            <person name="Lipovsky A."/>
            <person name="Liu X."/>
            <person name="Liu J."/>
            <person name="Liu S."/>
            <person name="Lokyitsang T."/>
            <person name="Lokyitsang Y."/>
            <person name="Lubonja R."/>
            <person name="Lui A."/>
            <person name="MacDonald P."/>
            <person name="Magnisalis V."/>
            <person name="Maru K."/>
            <person name="Matthews C."/>
            <person name="McCusker W."/>
            <person name="McDonough S."/>
            <person name="Mehta T."/>
            <person name="Meldrim J."/>
            <person name="Meneus L."/>
            <person name="Mihai O."/>
            <person name="Mihalev A."/>
            <person name="Mihova T."/>
            <person name="Mittelman R."/>
            <person name="Mlenga V."/>
            <person name="Montmayeur A."/>
            <person name="Mulrain L."/>
            <person name="Navidi A."/>
            <person name="Naylor J."/>
            <person name="Negash T."/>
            <person name="Nguyen T."/>
            <person name="Nguyen N."/>
            <person name="Nicol R."/>
            <person name="Norbu C."/>
            <person name="Norbu N."/>
            <person name="Novod N."/>
            <person name="O'Neill B."/>
            <person name="Osman S."/>
            <person name="Markiewicz E."/>
            <person name="Oyono O.L."/>
            <person name="Patti C."/>
            <person name="Phunkhang P."/>
            <person name="Pierre F."/>
            <person name="Priest M."/>
            <person name="Raghuraman S."/>
            <person name="Rege F."/>
            <person name="Reyes R."/>
            <person name="Rise C."/>
            <person name="Rogov P."/>
            <person name="Ross K."/>
            <person name="Ryan E."/>
            <person name="Settipalli S."/>
            <person name="Shea T."/>
            <person name="Sherpa N."/>
            <person name="Shi L."/>
            <person name="Shih D."/>
            <person name="Sparrow T."/>
            <person name="Spaulding J."/>
            <person name="Stalker J."/>
            <person name="Stange-Thomann N."/>
            <person name="Stavropoulos S."/>
            <person name="Stone C."/>
            <person name="Strader C."/>
            <person name="Tesfaye S."/>
            <person name="Thomson T."/>
            <person name="Thoulutsang Y."/>
            <person name="Thoulutsang D."/>
            <person name="Topham K."/>
            <person name="Topping I."/>
            <person name="Tsamla T."/>
            <person name="Vassiliev H."/>
            <person name="Vo A."/>
            <person name="Wangchuk T."/>
            <person name="Wangdi T."/>
            <person name="Weiand M."/>
            <person name="Wilkinson J."/>
            <person name="Wilson A."/>
            <person name="Yadav S."/>
            <person name="Young G."/>
            <person name="Yu Q."/>
            <person name="Zembek L."/>
            <person name="Zhong D."/>
            <person name="Zimmer A."/>
            <person name="Zwirko Z."/>
            <person name="Jaffe D.B."/>
            <person name="Alvarez P."/>
            <person name="Brockman W."/>
            <person name="Butler J."/>
            <person name="Chin C."/>
            <person name="Gnerre S."/>
            <person name="Grabherr M."/>
            <person name="Kleber M."/>
            <person name="Mauceli E."/>
            <person name="MacCallum I."/>
        </authorList>
    </citation>
    <scope>NUCLEOTIDE SEQUENCE [LARGE SCALE GENOMIC DNA]</scope>
    <source>
        <strain evidence="8">Rob3c / Tucson 14021-0248.25</strain>
    </source>
</reference>
<accession>B4HHL6</accession>
<dbReference type="CDD" id="cd07042">
    <property type="entry name" value="STAS_SulP_like_sulfate_transporter"/>
    <property type="match status" value="1"/>
</dbReference>
<evidence type="ECO:0000259" key="6">
    <source>
        <dbReference type="Pfam" id="PF00916"/>
    </source>
</evidence>
<feature type="transmembrane region" description="Helical" evidence="5">
    <location>
        <begin position="405"/>
        <end position="424"/>
    </location>
</feature>
<dbReference type="InterPro" id="IPR011547">
    <property type="entry name" value="SLC26A/SulP_dom"/>
</dbReference>
<dbReference type="STRING" id="7238.B4HHL6"/>
<evidence type="ECO:0000256" key="2">
    <source>
        <dbReference type="ARBA" id="ARBA00022692"/>
    </source>
</evidence>
<feature type="domain" description="SLC26A/SulP transporter" evidence="6">
    <location>
        <begin position="102"/>
        <end position="459"/>
    </location>
</feature>
<comment type="subcellular location">
    <subcellularLocation>
        <location evidence="1">Membrane</location>
        <topology evidence="1">Multi-pass membrane protein</topology>
    </subcellularLocation>
</comment>
<evidence type="ECO:0000313" key="7">
    <source>
        <dbReference type="EMBL" id="EDW43558.1"/>
    </source>
</evidence>
<feature type="transmembrane region" description="Helical" evidence="5">
    <location>
        <begin position="430"/>
        <end position="447"/>
    </location>
</feature>
<feature type="transmembrane region" description="Helical" evidence="5">
    <location>
        <begin position="176"/>
        <end position="198"/>
    </location>
</feature>
<dbReference type="PANTHER" id="PTHR11814">
    <property type="entry name" value="SULFATE TRANSPORTER"/>
    <property type="match status" value="1"/>
</dbReference>
<keyword evidence="2 5" id="KW-0812">Transmembrane</keyword>